<organism evidence="8 9">
    <name type="scientific">Pycnococcus provasolii</name>
    <dbReference type="NCBI Taxonomy" id="41880"/>
    <lineage>
        <taxon>Eukaryota</taxon>
        <taxon>Viridiplantae</taxon>
        <taxon>Chlorophyta</taxon>
        <taxon>Pseudoscourfieldiophyceae</taxon>
        <taxon>Pseudoscourfieldiales</taxon>
        <taxon>Pycnococcaceae</taxon>
        <taxon>Pycnococcus</taxon>
    </lineage>
</organism>
<dbReference type="GO" id="GO:0005929">
    <property type="term" value="C:cilium"/>
    <property type="evidence" value="ECO:0007669"/>
    <property type="project" value="UniProtKB-SubCell"/>
</dbReference>
<proteinExistence type="predicted"/>
<gene>
    <name evidence="8" type="ORF">PPROV_000817500</name>
</gene>
<dbReference type="InterPro" id="IPR027012">
    <property type="entry name" value="Enkurin_dom"/>
</dbReference>
<evidence type="ECO:0000313" key="9">
    <source>
        <dbReference type="Proteomes" id="UP000660262"/>
    </source>
</evidence>
<feature type="region of interest" description="Disordered" evidence="6">
    <location>
        <begin position="70"/>
        <end position="96"/>
    </location>
</feature>
<keyword evidence="4" id="KW-0206">Cytoskeleton</keyword>
<dbReference type="AlphaFoldDB" id="A0A830HUK4"/>
<sequence>MVVTESIYNLIPRPVEVPEKPPRHISKYPGKVQPASFEMGVQSRRGHATFGAPPGTVAPDTTKFLKSHSMEPVLPDPEKPNDTGTGKATVKPPVPRRTEVPVHGLVSAKNFVTANAVEVILADPGKKTPDPMLWTEKSDYGKTPTYLKKIKSKLAEEKQAVENWYLQQEQLAGQGMQPMDEEDRLELLGHLKEKWGKLNEAYQKLTFTLDTPAKQKRKERYEADLTQLETDIHKLSKPNVMVNLYE</sequence>
<dbReference type="InterPro" id="IPR052102">
    <property type="entry name" value="Enkurin_domain-protein"/>
</dbReference>
<dbReference type="Proteomes" id="UP000660262">
    <property type="component" value="Unassembled WGS sequence"/>
</dbReference>
<dbReference type="GO" id="GO:0005856">
    <property type="term" value="C:cytoskeleton"/>
    <property type="evidence" value="ECO:0007669"/>
    <property type="project" value="UniProtKB-SubCell"/>
</dbReference>
<accession>A0A830HUK4</accession>
<evidence type="ECO:0000256" key="6">
    <source>
        <dbReference type="SAM" id="MobiDB-lite"/>
    </source>
</evidence>
<evidence type="ECO:0000256" key="1">
    <source>
        <dbReference type="ARBA" id="ARBA00004138"/>
    </source>
</evidence>
<keyword evidence="5" id="KW-0966">Cell projection</keyword>
<dbReference type="PANTHER" id="PTHR21490">
    <property type="entry name" value="ENKURIN-RELATED"/>
    <property type="match status" value="1"/>
</dbReference>
<comment type="caution">
    <text evidence="8">The sequence shown here is derived from an EMBL/GenBank/DDBJ whole genome shotgun (WGS) entry which is preliminary data.</text>
</comment>
<reference evidence="8" key="1">
    <citation type="submission" date="2020-10" db="EMBL/GenBank/DDBJ databases">
        <title>Unveiling of a novel bifunctional photoreceptor, Dualchrome1, isolated from a cosmopolitan green alga.</title>
        <authorList>
            <person name="Suzuki S."/>
            <person name="Kawachi M."/>
        </authorList>
    </citation>
    <scope>NUCLEOTIDE SEQUENCE</scope>
    <source>
        <strain evidence="8">NIES 2893</strain>
    </source>
</reference>
<dbReference type="Pfam" id="PF13864">
    <property type="entry name" value="Enkurin"/>
    <property type="match status" value="1"/>
</dbReference>
<comment type="subcellular location">
    <subcellularLocation>
        <location evidence="1">Cell projection</location>
        <location evidence="1">Cilium</location>
    </subcellularLocation>
    <subcellularLocation>
        <location evidence="2">Cytoplasm</location>
        <location evidence="2">Cytoskeleton</location>
    </subcellularLocation>
</comment>
<evidence type="ECO:0000256" key="5">
    <source>
        <dbReference type="ARBA" id="ARBA00023273"/>
    </source>
</evidence>
<evidence type="ECO:0000313" key="8">
    <source>
        <dbReference type="EMBL" id="GHP09440.1"/>
    </source>
</evidence>
<evidence type="ECO:0000256" key="2">
    <source>
        <dbReference type="ARBA" id="ARBA00004245"/>
    </source>
</evidence>
<keyword evidence="3" id="KW-0963">Cytoplasm</keyword>
<feature type="domain" description="Enkurin" evidence="7">
    <location>
        <begin position="151"/>
        <end position="243"/>
    </location>
</feature>
<dbReference type="PANTHER" id="PTHR21490:SF0">
    <property type="entry name" value="ENKURIN"/>
    <property type="match status" value="1"/>
</dbReference>
<dbReference type="OrthoDB" id="2123594at2759"/>
<keyword evidence="9" id="KW-1185">Reference proteome</keyword>
<evidence type="ECO:0000259" key="7">
    <source>
        <dbReference type="PROSITE" id="PS51665"/>
    </source>
</evidence>
<evidence type="ECO:0000256" key="4">
    <source>
        <dbReference type="ARBA" id="ARBA00023212"/>
    </source>
</evidence>
<dbReference type="EMBL" id="BNJQ01000025">
    <property type="protein sequence ID" value="GHP09440.1"/>
    <property type="molecule type" value="Genomic_DNA"/>
</dbReference>
<dbReference type="PROSITE" id="PS51665">
    <property type="entry name" value="ENKURIN"/>
    <property type="match status" value="1"/>
</dbReference>
<evidence type="ECO:0000256" key="3">
    <source>
        <dbReference type="ARBA" id="ARBA00022490"/>
    </source>
</evidence>
<protein>
    <recommendedName>
        <fullName evidence="7">Enkurin domain-containing protein</fullName>
    </recommendedName>
</protein>
<name>A0A830HUK4_9CHLO</name>
<dbReference type="GO" id="GO:0005516">
    <property type="term" value="F:calmodulin binding"/>
    <property type="evidence" value="ECO:0007669"/>
    <property type="project" value="TreeGrafter"/>
</dbReference>